<dbReference type="EMBL" id="BRXX01000008">
    <property type="protein sequence ID" value="GMH81797.1"/>
    <property type="molecule type" value="Genomic_DNA"/>
</dbReference>
<comment type="caution">
    <text evidence="1">The sequence shown here is derived from an EMBL/GenBank/DDBJ whole genome shotgun (WGS) entry which is preliminary data.</text>
</comment>
<sequence length="410" mass="45927">MPNMSILITRGLLELTKLVGKVMLFPFVTLFLMNNVLPLLYRQKNTGNDQTMLSYRLKNPISSYTKFQIKISPHILPSEIASTITTNLQTLLSKSSLLNLDPLTKTHTSPKLNSILHILPSPLTSFSSIKFSQINTTIPVHIYIGTSNTVIFFIDHCIADGLTMYNDIVAPILSNPRFTLAKKPSYVPIFTEFHQVYVITRMIGIYSSAKISNVRGFKRLEKVYQYPVFHVLELRPLKKLKNCINVSVSAVIMAVLVDHLSRSLGGREVFRICLSYAFEDMRRCNNYSFVVIEVREGGGIEEMARQIHKQLMTRRHEINTMYHLLQLPAGSGGITSAIQQTICDAYVAMTMVPDGGGTNCIESIRNEHYSISTGLNMTAVSVGDKVYVSSKVGLADIDRSTFEKDMAISS</sequence>
<dbReference type="AlphaFoldDB" id="A0A9W7EKC6"/>
<name>A0A9W7EKC6_9STRA</name>
<evidence type="ECO:0000313" key="1">
    <source>
        <dbReference type="EMBL" id="GMH81797.1"/>
    </source>
</evidence>
<reference evidence="2" key="1">
    <citation type="journal article" date="2023" name="Commun. Biol.">
        <title>Genome analysis of Parmales, the sister group of diatoms, reveals the evolutionary specialization of diatoms from phago-mixotrophs to photoautotrophs.</title>
        <authorList>
            <person name="Ban H."/>
            <person name="Sato S."/>
            <person name="Yoshikawa S."/>
            <person name="Yamada K."/>
            <person name="Nakamura Y."/>
            <person name="Ichinomiya M."/>
            <person name="Sato N."/>
            <person name="Blanc-Mathieu R."/>
            <person name="Endo H."/>
            <person name="Kuwata A."/>
            <person name="Ogata H."/>
        </authorList>
    </citation>
    <scope>NUCLEOTIDE SEQUENCE [LARGE SCALE GENOMIC DNA]</scope>
    <source>
        <strain evidence="2">NIES 3699</strain>
    </source>
</reference>
<keyword evidence="2" id="KW-1185">Reference proteome</keyword>
<organism evidence="1 2">
    <name type="scientific">Triparma verrucosa</name>
    <dbReference type="NCBI Taxonomy" id="1606542"/>
    <lineage>
        <taxon>Eukaryota</taxon>
        <taxon>Sar</taxon>
        <taxon>Stramenopiles</taxon>
        <taxon>Ochrophyta</taxon>
        <taxon>Bolidophyceae</taxon>
        <taxon>Parmales</taxon>
        <taxon>Triparmaceae</taxon>
        <taxon>Triparma</taxon>
    </lineage>
</organism>
<protein>
    <submittedName>
        <fullName evidence="1">Uncharacterized protein</fullName>
    </submittedName>
</protein>
<evidence type="ECO:0000313" key="2">
    <source>
        <dbReference type="Proteomes" id="UP001165160"/>
    </source>
</evidence>
<proteinExistence type="predicted"/>
<gene>
    <name evidence="1" type="ORF">TrVE_jg5360</name>
</gene>
<dbReference type="Proteomes" id="UP001165160">
    <property type="component" value="Unassembled WGS sequence"/>
</dbReference>
<accession>A0A9W7EKC6</accession>